<evidence type="ECO:0000313" key="3">
    <source>
        <dbReference type="Proteomes" id="UP001347796"/>
    </source>
</evidence>
<proteinExistence type="predicted"/>
<reference evidence="2 3" key="1">
    <citation type="submission" date="2024-01" db="EMBL/GenBank/DDBJ databases">
        <title>The genome of the rayed Mediterranean limpet Patella caerulea (Linnaeus, 1758).</title>
        <authorList>
            <person name="Anh-Thu Weber A."/>
            <person name="Halstead-Nussloch G."/>
        </authorList>
    </citation>
    <scope>NUCLEOTIDE SEQUENCE [LARGE SCALE GENOMIC DNA]</scope>
    <source>
        <strain evidence="2">AATW-2023a</strain>
        <tissue evidence="2">Whole specimen</tissue>
    </source>
</reference>
<protein>
    <submittedName>
        <fullName evidence="2">Uncharacterized protein</fullName>
    </submittedName>
</protein>
<dbReference type="EMBL" id="JAZGQO010000009">
    <property type="protein sequence ID" value="KAK6178008.1"/>
    <property type="molecule type" value="Genomic_DNA"/>
</dbReference>
<gene>
    <name evidence="2" type="ORF">SNE40_012854</name>
</gene>
<dbReference type="AlphaFoldDB" id="A0AAN8JL35"/>
<comment type="caution">
    <text evidence="2">The sequence shown here is derived from an EMBL/GenBank/DDBJ whole genome shotgun (WGS) entry which is preliminary data.</text>
</comment>
<name>A0AAN8JL35_PATCE</name>
<feature type="region of interest" description="Disordered" evidence="1">
    <location>
        <begin position="1"/>
        <end position="33"/>
    </location>
</feature>
<keyword evidence="3" id="KW-1185">Reference proteome</keyword>
<dbReference type="Proteomes" id="UP001347796">
    <property type="component" value="Unassembled WGS sequence"/>
</dbReference>
<feature type="compositionally biased region" description="Acidic residues" evidence="1">
    <location>
        <begin position="7"/>
        <end position="18"/>
    </location>
</feature>
<accession>A0AAN8JL35</accession>
<evidence type="ECO:0000256" key="1">
    <source>
        <dbReference type="SAM" id="MobiDB-lite"/>
    </source>
</evidence>
<sequence length="127" mass="14848">MSMKQDSDEDSESEDMEIEFSASDENTHVPTLREKVEKTLTDIELELFRRRLDEGYDIALSMRDITNMSPEDVSRECKFKDWWSLAVDERGYIGPRQSQTEIVPHLHSYYSVMFTNGKKRNCSTLAE</sequence>
<evidence type="ECO:0000313" key="2">
    <source>
        <dbReference type="EMBL" id="KAK6178008.1"/>
    </source>
</evidence>
<organism evidence="2 3">
    <name type="scientific">Patella caerulea</name>
    <name type="common">Rayed Mediterranean limpet</name>
    <dbReference type="NCBI Taxonomy" id="87958"/>
    <lineage>
        <taxon>Eukaryota</taxon>
        <taxon>Metazoa</taxon>
        <taxon>Spiralia</taxon>
        <taxon>Lophotrochozoa</taxon>
        <taxon>Mollusca</taxon>
        <taxon>Gastropoda</taxon>
        <taxon>Patellogastropoda</taxon>
        <taxon>Patelloidea</taxon>
        <taxon>Patellidae</taxon>
        <taxon>Patella</taxon>
    </lineage>
</organism>